<dbReference type="Proteomes" id="UP000605848">
    <property type="component" value="Unassembled WGS sequence"/>
</dbReference>
<evidence type="ECO:0000313" key="2">
    <source>
        <dbReference type="Proteomes" id="UP000605848"/>
    </source>
</evidence>
<dbReference type="RefSeq" id="WP_202065014.1">
    <property type="nucleotide sequence ID" value="NZ_JAEQMY010000094.1"/>
</dbReference>
<organism evidence="1 2">
    <name type="scientific">Microvirga aerilata</name>
    <dbReference type="NCBI Taxonomy" id="670292"/>
    <lineage>
        <taxon>Bacteria</taxon>
        <taxon>Pseudomonadati</taxon>
        <taxon>Pseudomonadota</taxon>
        <taxon>Alphaproteobacteria</taxon>
        <taxon>Hyphomicrobiales</taxon>
        <taxon>Methylobacteriaceae</taxon>
        <taxon>Microvirga</taxon>
    </lineage>
</organism>
<gene>
    <name evidence="1" type="ORF">JKG68_27195</name>
</gene>
<evidence type="ECO:0000313" key="1">
    <source>
        <dbReference type="EMBL" id="MBL0407609.1"/>
    </source>
</evidence>
<dbReference type="AlphaFoldDB" id="A0A937D0C3"/>
<sequence>MDRDLAAPEVERAAVRDPAEERDFAGTAWDFVADREPPIALGCARLEVVVPFLAAEREADFDADFSNAFRPLLGCEGPSFCFVAMVNPSSAGAESRPCRGVIVLNHNNDSVAVRFSPPKRMILDQSE</sequence>
<dbReference type="EMBL" id="JAEQMY010000094">
    <property type="protein sequence ID" value="MBL0407609.1"/>
    <property type="molecule type" value="Genomic_DNA"/>
</dbReference>
<protein>
    <submittedName>
        <fullName evidence="1">Uncharacterized protein</fullName>
    </submittedName>
</protein>
<keyword evidence="2" id="KW-1185">Reference proteome</keyword>
<comment type="caution">
    <text evidence="1">The sequence shown here is derived from an EMBL/GenBank/DDBJ whole genome shotgun (WGS) entry which is preliminary data.</text>
</comment>
<accession>A0A937D0C3</accession>
<name>A0A937D0C3_9HYPH</name>
<reference evidence="1" key="1">
    <citation type="submission" date="2021-01" db="EMBL/GenBank/DDBJ databases">
        <title>Microvirga sp.</title>
        <authorList>
            <person name="Kim M.K."/>
        </authorList>
    </citation>
    <scope>NUCLEOTIDE SEQUENCE</scope>
    <source>
        <strain evidence="1">5420S-16</strain>
    </source>
</reference>
<proteinExistence type="predicted"/>